<evidence type="ECO:0000313" key="2">
    <source>
        <dbReference type="Proteomes" id="UP000827976"/>
    </source>
</evidence>
<keyword evidence="1" id="KW-0328">Glycosyltransferase</keyword>
<gene>
    <name evidence="1" type="ORF">IHE45_07G056900</name>
</gene>
<name>A0ACB7VRH1_DIOAL</name>
<dbReference type="EMBL" id="CM037017">
    <property type="protein sequence ID" value="KAH7677057.1"/>
    <property type="molecule type" value="Genomic_DNA"/>
</dbReference>
<proteinExistence type="predicted"/>
<evidence type="ECO:0000313" key="1">
    <source>
        <dbReference type="EMBL" id="KAH7677057.1"/>
    </source>
</evidence>
<protein>
    <submittedName>
        <fullName evidence="1">Protein O-GlcNAc transferase protein</fullName>
        <ecNumber evidence="1">2.4.1.255</ecNumber>
    </submittedName>
</protein>
<keyword evidence="2" id="KW-1185">Reference proteome</keyword>
<dbReference type="EC" id="2.4.1.255" evidence="1"/>
<comment type="caution">
    <text evidence="1">The sequence shown here is derived from an EMBL/GenBank/DDBJ whole genome shotgun (WGS) entry which is preliminary data.</text>
</comment>
<accession>A0ACB7VRH1</accession>
<reference evidence="2" key="1">
    <citation type="journal article" date="2022" name="Nat. Commun.">
        <title>Chromosome evolution and the genetic basis of agronomically important traits in greater yam.</title>
        <authorList>
            <person name="Bredeson J.V."/>
            <person name="Lyons J.B."/>
            <person name="Oniyinde I.O."/>
            <person name="Okereke N.R."/>
            <person name="Kolade O."/>
            <person name="Nnabue I."/>
            <person name="Nwadili C.O."/>
            <person name="Hribova E."/>
            <person name="Parker M."/>
            <person name="Nwogha J."/>
            <person name="Shu S."/>
            <person name="Carlson J."/>
            <person name="Kariba R."/>
            <person name="Muthemba S."/>
            <person name="Knop K."/>
            <person name="Barton G.J."/>
            <person name="Sherwood A.V."/>
            <person name="Lopez-Montes A."/>
            <person name="Asiedu R."/>
            <person name="Jamnadass R."/>
            <person name="Muchugi A."/>
            <person name="Goodstein D."/>
            <person name="Egesi C.N."/>
            <person name="Featherston J."/>
            <person name="Asfaw A."/>
            <person name="Simpson G.G."/>
            <person name="Dolezel J."/>
            <person name="Hendre P.S."/>
            <person name="Van Deynze A."/>
            <person name="Kumar P.L."/>
            <person name="Obidiegwu J.E."/>
            <person name="Bhattacharjee R."/>
            <person name="Rokhsar D.S."/>
        </authorList>
    </citation>
    <scope>NUCLEOTIDE SEQUENCE [LARGE SCALE GENOMIC DNA]</scope>
    <source>
        <strain evidence="2">cv. TDa95/00328</strain>
    </source>
</reference>
<organism evidence="1 2">
    <name type="scientific">Dioscorea alata</name>
    <name type="common">Purple yam</name>
    <dbReference type="NCBI Taxonomy" id="55571"/>
    <lineage>
        <taxon>Eukaryota</taxon>
        <taxon>Viridiplantae</taxon>
        <taxon>Streptophyta</taxon>
        <taxon>Embryophyta</taxon>
        <taxon>Tracheophyta</taxon>
        <taxon>Spermatophyta</taxon>
        <taxon>Magnoliopsida</taxon>
        <taxon>Liliopsida</taxon>
        <taxon>Dioscoreales</taxon>
        <taxon>Dioscoreaceae</taxon>
        <taxon>Dioscorea</taxon>
    </lineage>
</organism>
<sequence length="495" mass="56358">MLTNKMAQRSRTKPANSQHDDQEPKHHKHHHVLRSILLLLLIIYTITSMQRLLISPHPPPLLLHLDQETKNNLQADHHKQSNNPTLCSSLIDGSITDVNTVLCCDRSHERTDVCYMRGKIRTDHNTSTILISGPGLDTESSIRAETIRPYTRKWEAGIMNTIDELTLRPSPSDSLHTACDVMHAVPGVVFSTGGYTGNVYHEFNDGLIPLYITTERFEGEVVLVVLEYHSWWMTKYGSVVEKMSNYEIVDFRRDRRVHCFSELIVGLKIHGELTIDPYLMPKGNKGINDFQALLNQGLTPSNPNHFMQSQVSLSLPLPQEQKPKLTIFIRNKSRVILNLKEVIRACQRVGFNVQILNPKRSTPLSEIHTALSSSQAMLAVHGAAMTHFLFMQPGSILIQIVPLGLDWPAETYYGEPAKKLGLRYMEYKLAKHESSLSKEYDSHDPVLVNPLVITSKGWSETKKIYLEKQNVRLNIRRFSKELARAHCHVYDTKVL</sequence>
<dbReference type="Proteomes" id="UP000827976">
    <property type="component" value="Chromosome 7"/>
</dbReference>
<keyword evidence="1" id="KW-0808">Transferase</keyword>